<sequence>MDHHGSKTILIVGGGYAGLNAVRALQKQYAHAKQKVRLILVDKEPYHLRKVLLFKAVVGSRSFGYRSPAILVMR</sequence>
<dbReference type="SUPFAM" id="SSF51905">
    <property type="entry name" value="FAD/NAD(P)-binding domain"/>
    <property type="match status" value="1"/>
</dbReference>
<keyword evidence="2" id="KW-1185">Reference proteome</keyword>
<comment type="caution">
    <text evidence="1">The sequence shown here is derived from an EMBL/GenBank/DDBJ whole genome shotgun (WGS) entry which is preliminary data.</text>
</comment>
<proteinExistence type="predicted"/>
<reference evidence="1 2" key="1">
    <citation type="submission" date="2024-09" db="EMBL/GenBank/DDBJ databases">
        <authorList>
            <person name="Makale K.P.P."/>
            <person name="Makhzoum A."/>
            <person name="Rantong G."/>
            <person name="Rahube T.O."/>
        </authorList>
    </citation>
    <scope>NUCLEOTIDE SEQUENCE [LARGE SCALE GENOMIC DNA]</scope>
    <source>
        <strain evidence="1 2">KM_D13</strain>
    </source>
</reference>
<dbReference type="InterPro" id="IPR036188">
    <property type="entry name" value="FAD/NAD-bd_sf"/>
</dbReference>
<dbReference type="RefSeq" id="WP_373948431.1">
    <property type="nucleotide sequence ID" value="NZ_JBHDLN010000001.1"/>
</dbReference>
<protein>
    <recommendedName>
        <fullName evidence="3">Pyridine nucleotide-disulfide oxidoreductase</fullName>
    </recommendedName>
</protein>
<dbReference type="Gene3D" id="3.50.50.100">
    <property type="match status" value="1"/>
</dbReference>
<dbReference type="EMBL" id="JBHDLN010000001">
    <property type="protein sequence ID" value="MFB0841058.1"/>
    <property type="molecule type" value="Genomic_DNA"/>
</dbReference>
<organism evidence="1 2">
    <name type="scientific">Paenibacillus oleatilyticus</name>
    <dbReference type="NCBI Taxonomy" id="2594886"/>
    <lineage>
        <taxon>Bacteria</taxon>
        <taxon>Bacillati</taxon>
        <taxon>Bacillota</taxon>
        <taxon>Bacilli</taxon>
        <taxon>Bacillales</taxon>
        <taxon>Paenibacillaceae</taxon>
        <taxon>Paenibacillus</taxon>
    </lineage>
</organism>
<evidence type="ECO:0008006" key="3">
    <source>
        <dbReference type="Google" id="ProtNLM"/>
    </source>
</evidence>
<evidence type="ECO:0000313" key="1">
    <source>
        <dbReference type="EMBL" id="MFB0841058.1"/>
    </source>
</evidence>
<name>A0ABV4UTA2_9BACL</name>
<gene>
    <name evidence="1" type="ORF">ACEU3E_02655</name>
</gene>
<dbReference type="Proteomes" id="UP001575622">
    <property type="component" value="Unassembled WGS sequence"/>
</dbReference>
<evidence type="ECO:0000313" key="2">
    <source>
        <dbReference type="Proteomes" id="UP001575622"/>
    </source>
</evidence>
<accession>A0ABV4UTA2</accession>